<dbReference type="InterPro" id="IPR041489">
    <property type="entry name" value="PDZ_6"/>
</dbReference>
<accession>A0A553ZV97</accession>
<dbReference type="InterPro" id="IPR008763">
    <property type="entry name" value="Peptidase_S55"/>
</dbReference>
<comment type="caution">
    <text evidence="4">The sequence shown here is derived from an EMBL/GenBank/DDBJ whole genome shotgun (WGS) entry which is preliminary data.</text>
</comment>
<dbReference type="OrthoDB" id="9765242at2"/>
<evidence type="ECO:0000256" key="1">
    <source>
        <dbReference type="ARBA" id="ARBA00022825"/>
    </source>
</evidence>
<dbReference type="AlphaFoldDB" id="A0A553ZV97"/>
<sequence>MKVEGVRLIIGILLMAGMLYIGLSSPLKEWAQIPTAISMFQGEDLELTHSNQLQAKLNNNGESILKQKDSHTIETVASGNDQLMLQVGGFPVKATSVQILPERKVIAGGQSIGVKLNTKGVLVVGHHLVKTSTGETSPGETAGIEVGDMITKINGIPIQKMSQVSKVVQQAGEEEKNLEIELKRNQQPIVRTLHPIKSKGDDAYRMGLFIRDSAAGVGTMTFYDPLSKKFGALGHVISDSDTHKPIMVHDGEVLRSSVTSIEKGSHGDPGEKLASFSKDREILGSISKNSSFGIFGTLTKADLKNNVMDQELPIALSSQIKEGPAKILTVVSGEKVEEFDIEIVNAVPQKQPATKGLVLKVTDPKLLEATGGIVQGMSGSPIIQDGKLVGAVTHVFVNDPTSGYGCHIGWMLEEAGVMDIPQQAKAS</sequence>
<dbReference type="NCBIfam" id="TIGR02860">
    <property type="entry name" value="spore_IV_B"/>
    <property type="match status" value="1"/>
</dbReference>
<organism evidence="4 5">
    <name type="scientific">Alkalicoccobacillus porphyridii</name>
    <dbReference type="NCBI Taxonomy" id="2597270"/>
    <lineage>
        <taxon>Bacteria</taxon>
        <taxon>Bacillati</taxon>
        <taxon>Bacillota</taxon>
        <taxon>Bacilli</taxon>
        <taxon>Bacillales</taxon>
        <taxon>Bacillaceae</taxon>
        <taxon>Alkalicoccobacillus</taxon>
    </lineage>
</organism>
<evidence type="ECO:0000259" key="3">
    <source>
        <dbReference type="PROSITE" id="PS51494"/>
    </source>
</evidence>
<dbReference type="EMBL" id="VLXZ01000012">
    <property type="protein sequence ID" value="TSB45411.1"/>
    <property type="molecule type" value="Genomic_DNA"/>
</dbReference>
<evidence type="ECO:0000256" key="2">
    <source>
        <dbReference type="SAM" id="Phobius"/>
    </source>
</evidence>
<dbReference type="InterPro" id="IPR036034">
    <property type="entry name" value="PDZ_sf"/>
</dbReference>
<evidence type="ECO:0000313" key="4">
    <source>
        <dbReference type="EMBL" id="TSB45411.1"/>
    </source>
</evidence>
<evidence type="ECO:0000313" key="5">
    <source>
        <dbReference type="Proteomes" id="UP000318521"/>
    </source>
</evidence>
<keyword evidence="2" id="KW-1133">Transmembrane helix</keyword>
<keyword evidence="1" id="KW-0645">Protease</keyword>
<name>A0A553ZV97_9BACI</name>
<reference evidence="4 5" key="1">
    <citation type="submission" date="2019-07" db="EMBL/GenBank/DDBJ databases">
        <authorList>
            <person name="Park Y.J."/>
            <person name="Jeong S.E."/>
            <person name="Jung H.S."/>
        </authorList>
    </citation>
    <scope>NUCLEOTIDE SEQUENCE [LARGE SCALE GENOMIC DNA]</scope>
    <source>
        <strain evidence="5">P16(2019)</strain>
    </source>
</reference>
<dbReference type="SMART" id="SM00228">
    <property type="entry name" value="PDZ"/>
    <property type="match status" value="1"/>
</dbReference>
<dbReference type="GO" id="GO:0008236">
    <property type="term" value="F:serine-type peptidase activity"/>
    <property type="evidence" value="ECO:0007669"/>
    <property type="project" value="UniProtKB-KW"/>
</dbReference>
<dbReference type="PROSITE" id="PS51494">
    <property type="entry name" value="SPOIVB"/>
    <property type="match status" value="1"/>
</dbReference>
<gene>
    <name evidence="4" type="primary">spoIVB</name>
    <name evidence="4" type="ORF">FN960_16940</name>
</gene>
<dbReference type="EC" id="3.4.21.116" evidence="4"/>
<dbReference type="InterPro" id="IPR014219">
    <property type="entry name" value="SpoIVB"/>
</dbReference>
<keyword evidence="4" id="KW-0378">Hydrolase</keyword>
<dbReference type="RefSeq" id="WP_143850071.1">
    <property type="nucleotide sequence ID" value="NZ_VLXZ01000012.1"/>
</dbReference>
<feature type="domain" description="Peptidase S55" evidence="3">
    <location>
        <begin position="187"/>
        <end position="427"/>
    </location>
</feature>
<keyword evidence="2" id="KW-0472">Membrane</keyword>
<feature type="transmembrane region" description="Helical" evidence="2">
    <location>
        <begin position="6"/>
        <end position="23"/>
    </location>
</feature>
<keyword evidence="2" id="KW-0812">Transmembrane</keyword>
<keyword evidence="5" id="KW-1185">Reference proteome</keyword>
<protein>
    <submittedName>
        <fullName evidence="4">SpoIVB peptidase</fullName>
        <ecNumber evidence="4">3.4.21.116</ecNumber>
    </submittedName>
</protein>
<proteinExistence type="predicted"/>
<dbReference type="InterPro" id="IPR009003">
    <property type="entry name" value="Peptidase_S1_PA"/>
</dbReference>
<keyword evidence="1" id="KW-0720">Serine protease</keyword>
<dbReference type="Gene3D" id="2.30.42.10">
    <property type="match status" value="1"/>
</dbReference>
<dbReference type="SUPFAM" id="SSF50494">
    <property type="entry name" value="Trypsin-like serine proteases"/>
    <property type="match status" value="1"/>
</dbReference>
<dbReference type="Proteomes" id="UP000318521">
    <property type="component" value="Unassembled WGS sequence"/>
</dbReference>
<dbReference type="SUPFAM" id="SSF50156">
    <property type="entry name" value="PDZ domain-like"/>
    <property type="match status" value="1"/>
</dbReference>
<dbReference type="Pfam" id="PF05580">
    <property type="entry name" value="Peptidase_S55"/>
    <property type="match status" value="1"/>
</dbReference>
<dbReference type="InterPro" id="IPR001478">
    <property type="entry name" value="PDZ"/>
</dbReference>
<dbReference type="Pfam" id="PF17820">
    <property type="entry name" value="PDZ_6"/>
    <property type="match status" value="1"/>
</dbReference>